<keyword evidence="2" id="KW-1185">Reference proteome</keyword>
<dbReference type="Proteomes" id="UP000053475">
    <property type="component" value="Unassembled WGS sequence"/>
</dbReference>
<name>A0A0C1C3E4_ASPUT</name>
<accession>A0A0C1C3E4</accession>
<evidence type="ECO:0008006" key="3">
    <source>
        <dbReference type="Google" id="ProtNLM"/>
    </source>
</evidence>
<protein>
    <recommendedName>
        <fullName evidence="3">Heterokaryon incompatibility domain-containing protein</fullName>
    </recommendedName>
</protein>
<dbReference type="EMBL" id="JOMC01000103">
    <property type="protein sequence ID" value="KIA75550.1"/>
    <property type="molecule type" value="Genomic_DNA"/>
</dbReference>
<proteinExistence type="predicted"/>
<comment type="caution">
    <text evidence="1">The sequence shown here is derived from an EMBL/GenBank/DDBJ whole genome shotgun (WGS) entry which is preliminary data.</text>
</comment>
<organism evidence="1 2">
    <name type="scientific">Aspergillus ustus</name>
    <dbReference type="NCBI Taxonomy" id="40382"/>
    <lineage>
        <taxon>Eukaryota</taxon>
        <taxon>Fungi</taxon>
        <taxon>Dikarya</taxon>
        <taxon>Ascomycota</taxon>
        <taxon>Pezizomycotina</taxon>
        <taxon>Eurotiomycetes</taxon>
        <taxon>Eurotiomycetidae</taxon>
        <taxon>Eurotiales</taxon>
        <taxon>Aspergillaceae</taxon>
        <taxon>Aspergillus</taxon>
        <taxon>Aspergillus subgen. Nidulantes</taxon>
    </lineage>
</organism>
<gene>
    <name evidence="1" type="ORF">HK57_00689</name>
</gene>
<evidence type="ECO:0000313" key="1">
    <source>
        <dbReference type="EMBL" id="KIA75550.1"/>
    </source>
</evidence>
<evidence type="ECO:0000313" key="2">
    <source>
        <dbReference type="Proteomes" id="UP000053475"/>
    </source>
</evidence>
<dbReference type="AlphaFoldDB" id="A0A0C1C3E4"/>
<reference evidence="1 2" key="1">
    <citation type="submission" date="2014-11" db="EMBL/GenBank/DDBJ databases">
        <title>Genomics derived discovery of secondary metabolites biosynthetic gene clusters in Aspergillus ustus.</title>
        <authorList>
            <person name="Pi B."/>
            <person name="Dai F."/>
            <person name="Song X."/>
            <person name="Zhu C."/>
            <person name="Li H."/>
            <person name="Yu D."/>
        </authorList>
    </citation>
    <scope>NUCLEOTIDE SEQUENCE [LARGE SCALE GENOMIC DNA]</scope>
    <source>
        <strain evidence="1 2">3.3904</strain>
    </source>
</reference>
<sequence>MRRNIATRYVWCDWACVPQGPDLGCELETVRREEIRKQVHIYKNARTSVVWIHSISWAEESSSALKQLLLLEISRAAYEEDLEVIKTQVATVEAWLREAKPSERWLMSSCWTLPRDASLIDRDGEKLRDERFCNGSHASVRDIATPISSLTDKLAMAYFIHAERGHDLDTKRLGRTRSKSFPMQDPEAVTSLRQSIKTLVASGLAGSELEEGPLYILAGRKTRGYACNEDSWWSLITGALGLENVQGGKVQVGNEEAVEVIKRQFLAVLIEKFQWEMLLLPFPECRIQERRCEDGEEELLERDWKWTDVVDGALLPISLFKVAVESPLGKLQYCGLPVLSFSYDNDALHITAGPAGQKMDLIRSSSEDITYFRHYRQDNDGLRIVSPQDVAFGDDPLLVGTWFLPLWDVDNKGGVCGKRCLLLILFNGEIVEEGATRAVFGGMIDVWGLGVESTLARELVVYPWGPEN</sequence>